<dbReference type="Pfam" id="PF00293">
    <property type="entry name" value="NUDIX"/>
    <property type="match status" value="1"/>
</dbReference>
<evidence type="ECO:0000259" key="1">
    <source>
        <dbReference type="PROSITE" id="PS51462"/>
    </source>
</evidence>
<dbReference type="EMBL" id="CP016539">
    <property type="protein sequence ID" value="ANU19384.1"/>
    <property type="molecule type" value="Genomic_DNA"/>
</dbReference>
<dbReference type="PROSITE" id="PS51462">
    <property type="entry name" value="NUDIX"/>
    <property type="match status" value="1"/>
</dbReference>
<dbReference type="InterPro" id="IPR000086">
    <property type="entry name" value="NUDIX_hydrolase_dom"/>
</dbReference>
<name>A0A1C7E605_9BACL</name>
<reference evidence="2" key="1">
    <citation type="submission" date="2016-10" db="EMBL/GenBank/DDBJ databases">
        <authorList>
            <person name="See-Too W.S."/>
        </authorList>
    </citation>
    <scope>NUCLEOTIDE SEQUENCE [LARGE SCALE GENOMIC DNA]</scope>
    <source>
        <strain evidence="2">DSM 23997</strain>
    </source>
</reference>
<dbReference type="STRING" id="1038856.BBI15_03750"/>
<dbReference type="KEGG" id="ppla:BBI15_03750"/>
<evidence type="ECO:0000313" key="2">
    <source>
        <dbReference type="EMBL" id="ANU19384.1"/>
    </source>
</evidence>
<protein>
    <submittedName>
        <fullName evidence="2">DNA mismatch repair protein MutT</fullName>
    </submittedName>
</protein>
<dbReference type="OrthoDB" id="9804442at2"/>
<dbReference type="SUPFAM" id="SSF55811">
    <property type="entry name" value="Nudix"/>
    <property type="match status" value="1"/>
</dbReference>
<evidence type="ECO:0000313" key="3">
    <source>
        <dbReference type="Proteomes" id="UP000092650"/>
    </source>
</evidence>
<accession>A0A1C7E605</accession>
<dbReference type="Gene3D" id="3.90.79.10">
    <property type="entry name" value="Nucleoside Triphosphate Pyrophosphohydrolase"/>
    <property type="match status" value="1"/>
</dbReference>
<organism evidence="2 3">
    <name type="scientific">Planococcus plakortidis</name>
    <dbReference type="NCBI Taxonomy" id="1038856"/>
    <lineage>
        <taxon>Bacteria</taxon>
        <taxon>Bacillati</taxon>
        <taxon>Bacillota</taxon>
        <taxon>Bacilli</taxon>
        <taxon>Bacillales</taxon>
        <taxon>Caryophanaceae</taxon>
        <taxon>Planococcus</taxon>
    </lineage>
</organism>
<dbReference type="AlphaFoldDB" id="A0A1C7E605"/>
<dbReference type="Proteomes" id="UP000092650">
    <property type="component" value="Chromosome"/>
</dbReference>
<dbReference type="InterPro" id="IPR015797">
    <property type="entry name" value="NUDIX_hydrolase-like_dom_sf"/>
</dbReference>
<sequence length="170" mass="19633">MENQTFVDWDGQIISLTWQPYEQLKASDLVTSVHGYCFFDGKLVLVQVNGRGFNVPGGHIEKGEIPEQALRREIYEEAYIEGDLAYIGAIKVDHSENERFMENGKYPKIGYQLFYRVDITKCFPFLRQHETTARIWVEPEEVPYVMNDHEIALLVLKEAVANKKMGSTIE</sequence>
<feature type="domain" description="Nudix hydrolase" evidence="1">
    <location>
        <begin position="28"/>
        <end position="159"/>
    </location>
</feature>
<dbReference type="RefSeq" id="WP_068869135.1">
    <property type="nucleotide sequence ID" value="NZ_CP016539.2"/>
</dbReference>
<gene>
    <name evidence="2" type="ORF">BBI15_03750</name>
</gene>
<keyword evidence="3" id="KW-1185">Reference proteome</keyword>
<proteinExistence type="predicted"/>